<dbReference type="CDD" id="cd09141">
    <property type="entry name" value="PLDc_vPLD1_2_yPLD_like_2"/>
    <property type="match status" value="1"/>
</dbReference>
<dbReference type="GO" id="GO:0004630">
    <property type="term" value="F:phospholipase D activity"/>
    <property type="evidence" value="ECO:0007669"/>
    <property type="project" value="UniProtKB-UniRule"/>
</dbReference>
<evidence type="ECO:0000256" key="3">
    <source>
        <dbReference type="ARBA" id="ARBA00022963"/>
    </source>
</evidence>
<dbReference type="Gene3D" id="3.30.870.10">
    <property type="entry name" value="Endonuclease Chain A"/>
    <property type="match status" value="2"/>
</dbReference>
<reference evidence="8" key="1">
    <citation type="journal article" date="2020" name="Stud. Mycol.">
        <title>101 Dothideomycetes genomes: a test case for predicting lifestyles and emergence of pathogens.</title>
        <authorList>
            <person name="Haridas S."/>
            <person name="Albert R."/>
            <person name="Binder M."/>
            <person name="Bloem J."/>
            <person name="Labutti K."/>
            <person name="Salamov A."/>
            <person name="Andreopoulos B."/>
            <person name="Baker S."/>
            <person name="Barry K."/>
            <person name="Bills G."/>
            <person name="Bluhm B."/>
            <person name="Cannon C."/>
            <person name="Castanera R."/>
            <person name="Culley D."/>
            <person name="Daum C."/>
            <person name="Ezra D."/>
            <person name="Gonzalez J."/>
            <person name="Henrissat B."/>
            <person name="Kuo A."/>
            <person name="Liang C."/>
            <person name="Lipzen A."/>
            <person name="Lutzoni F."/>
            <person name="Magnuson J."/>
            <person name="Mondo S."/>
            <person name="Nolan M."/>
            <person name="Ohm R."/>
            <person name="Pangilinan J."/>
            <person name="Park H.-J."/>
            <person name="Ramirez L."/>
            <person name="Alfaro M."/>
            <person name="Sun H."/>
            <person name="Tritt A."/>
            <person name="Yoshinaga Y."/>
            <person name="Zwiers L.-H."/>
            <person name="Turgeon B."/>
            <person name="Goodwin S."/>
            <person name="Spatafora J."/>
            <person name="Crous P."/>
            <person name="Grigoriev I."/>
        </authorList>
    </citation>
    <scope>NUCLEOTIDE SEQUENCE</scope>
    <source>
        <strain evidence="8">CBS 260.36</strain>
    </source>
</reference>
<sequence>MLHTTHATNSRDVAEKASAGNEDDAYTRLSQYMQPADTNRFKSFAPPRSGNQAKWYVDGASYFWAVSVALEQAKESVWILDWWLSPELYLRRLPSQHEDFRLDRMLKKAAERGVVIKIVVYKEVTQIATLDSSHTKHYLESLHKNITVFRHPDHLPDRKGVWAEFLEALKVMDPRLCLTILYRLPVAAIRALFGGSEETIFLWSHHEKLCLVDGRTAFMGGLDLAFGRWDTNDHPISDYHSDRKDRTLFPGQDYNNARIKDFTEVWAYQNDTLDRRYNSRMGWSDAGLSLIGPVVEDLRMHFAQRWNWIWKQKYRGRYDPIDYKPINQGVNSNADSNENDQEESKQDSGGPGDHNPNKTASRHDNKHDSDDHHGEDHEEDNHKGDRFKTGNHTEDDNNHHSHEPVNPGRWPWPKNPPKVPPRLPGRKSAGRMEVQITRSASRWSSGLGLTHTDHSISHAYIDTIKNSKYFIYIENQFFITASSDVMRKPVRNKIGEAIVDRIKRAAKANEKFHIIVVIPAIPAFAGDLRDDAALGTRAIMEFQYYSIIRGGQSIYELLTKEGIDPGKYIKFYNLRNYDRINTAGPSGQWDSVTKAYMTPRTSLHNIPWGGKPEDEIDAFVSEELYVHTKLLIADDRVVLMGSANLNDRSQLGFRDSEIVAVVDDPATVRSRMGGQRYVANRFAASLRRFVMRKHLGLVPAQDYSRPTTNFLPPESGKGNDYDWDSREDRLVADPLSDSFLALWNKTAATNTAAFERVFRPVPAENIRTWKDYDAYYRRFFPASNPTEMHMTFDSARKGGRTVQADKPSTWKWGHVIAEDFRGGVKEVKDCLDTVRGTLVDMPLRFLIEEDIARWGPTLNPITEQIYT</sequence>
<feature type="compositionally biased region" description="Basic and acidic residues" evidence="6">
    <location>
        <begin position="361"/>
        <end position="403"/>
    </location>
</feature>
<dbReference type="GO" id="GO:0006654">
    <property type="term" value="P:phosphatidic acid biosynthetic process"/>
    <property type="evidence" value="ECO:0007669"/>
    <property type="project" value="InterPro"/>
</dbReference>
<keyword evidence="3 5" id="KW-0442">Lipid degradation</keyword>
<evidence type="ECO:0000313" key="8">
    <source>
        <dbReference type="EMBL" id="KAF2148070.1"/>
    </source>
</evidence>
<evidence type="ECO:0000256" key="2">
    <source>
        <dbReference type="ARBA" id="ARBA00022801"/>
    </source>
</evidence>
<feature type="compositionally biased region" description="Pro residues" evidence="6">
    <location>
        <begin position="413"/>
        <end position="423"/>
    </location>
</feature>
<keyword evidence="1" id="KW-0677">Repeat</keyword>
<dbReference type="PIRSF" id="PIRSF009376">
    <property type="entry name" value="Phospholipase_D_euk"/>
    <property type="match status" value="1"/>
</dbReference>
<comment type="caution">
    <text evidence="8">The sequence shown here is derived from an EMBL/GenBank/DDBJ whole genome shotgun (WGS) entry which is preliminary data.</text>
</comment>
<dbReference type="PANTHER" id="PTHR18896">
    <property type="entry name" value="PHOSPHOLIPASE D"/>
    <property type="match status" value="1"/>
</dbReference>
<dbReference type="InterPro" id="IPR015679">
    <property type="entry name" value="PLipase_D_fam"/>
</dbReference>
<accession>A0A9P4IT70</accession>
<dbReference type="AlphaFoldDB" id="A0A9P4IT70"/>
<feature type="domain" description="PLD phosphodiesterase" evidence="7">
    <location>
        <begin position="201"/>
        <end position="228"/>
    </location>
</feature>
<evidence type="ECO:0000256" key="4">
    <source>
        <dbReference type="ARBA" id="ARBA00023098"/>
    </source>
</evidence>
<comment type="similarity">
    <text evidence="5">Belongs to the phospholipase D family.</text>
</comment>
<evidence type="ECO:0000256" key="1">
    <source>
        <dbReference type="ARBA" id="ARBA00022737"/>
    </source>
</evidence>
<feature type="compositionally biased region" description="Polar residues" evidence="6">
    <location>
        <begin position="1"/>
        <end position="11"/>
    </location>
</feature>
<dbReference type="SUPFAM" id="SSF56024">
    <property type="entry name" value="Phospholipase D/nuclease"/>
    <property type="match status" value="2"/>
</dbReference>
<dbReference type="PROSITE" id="PS50035">
    <property type="entry name" value="PLD"/>
    <property type="match status" value="2"/>
</dbReference>
<name>A0A9P4IT70_9PEZI</name>
<feature type="domain" description="PLD phosphodiesterase" evidence="7">
    <location>
        <begin position="622"/>
        <end position="649"/>
    </location>
</feature>
<dbReference type="EMBL" id="ML996094">
    <property type="protein sequence ID" value="KAF2148070.1"/>
    <property type="molecule type" value="Genomic_DNA"/>
</dbReference>
<proteinExistence type="inferred from homology"/>
<evidence type="ECO:0000256" key="5">
    <source>
        <dbReference type="PIRNR" id="PIRNR009376"/>
    </source>
</evidence>
<dbReference type="Proteomes" id="UP000799439">
    <property type="component" value="Unassembled WGS sequence"/>
</dbReference>
<evidence type="ECO:0000259" key="7">
    <source>
        <dbReference type="PROSITE" id="PS50035"/>
    </source>
</evidence>
<gene>
    <name evidence="8" type="ORF">K461DRAFT_330073</name>
</gene>
<feature type="region of interest" description="Disordered" evidence="6">
    <location>
        <begin position="1"/>
        <end position="21"/>
    </location>
</feature>
<organism evidence="8 9">
    <name type="scientific">Myriangium duriaei CBS 260.36</name>
    <dbReference type="NCBI Taxonomy" id="1168546"/>
    <lineage>
        <taxon>Eukaryota</taxon>
        <taxon>Fungi</taxon>
        <taxon>Dikarya</taxon>
        <taxon>Ascomycota</taxon>
        <taxon>Pezizomycotina</taxon>
        <taxon>Dothideomycetes</taxon>
        <taxon>Dothideomycetidae</taxon>
        <taxon>Myriangiales</taxon>
        <taxon>Myriangiaceae</taxon>
        <taxon>Myriangium</taxon>
    </lineage>
</organism>
<keyword evidence="4" id="KW-0443">Lipid metabolism</keyword>
<dbReference type="InterPro" id="IPR016555">
    <property type="entry name" value="PLipase_D_euk"/>
</dbReference>
<protein>
    <recommendedName>
        <fullName evidence="5">Phospholipase</fullName>
        <ecNumber evidence="5">3.1.4.4</ecNumber>
    </recommendedName>
</protein>
<dbReference type="InterPro" id="IPR001736">
    <property type="entry name" value="PLipase_D/transphosphatidylase"/>
</dbReference>
<dbReference type="Pfam" id="PF00614">
    <property type="entry name" value="PLDc"/>
    <property type="match status" value="1"/>
</dbReference>
<dbReference type="GO" id="GO:0009395">
    <property type="term" value="P:phospholipid catabolic process"/>
    <property type="evidence" value="ECO:0007669"/>
    <property type="project" value="TreeGrafter"/>
</dbReference>
<evidence type="ECO:0000313" key="9">
    <source>
        <dbReference type="Proteomes" id="UP000799439"/>
    </source>
</evidence>
<keyword evidence="9" id="KW-1185">Reference proteome</keyword>
<evidence type="ECO:0000256" key="6">
    <source>
        <dbReference type="SAM" id="MobiDB-lite"/>
    </source>
</evidence>
<dbReference type="OrthoDB" id="14911at2759"/>
<dbReference type="EC" id="3.1.4.4" evidence="5"/>
<dbReference type="GO" id="GO:0035556">
    <property type="term" value="P:intracellular signal transduction"/>
    <property type="evidence" value="ECO:0007669"/>
    <property type="project" value="InterPro"/>
</dbReference>
<dbReference type="SMART" id="SM00155">
    <property type="entry name" value="PLDc"/>
    <property type="match status" value="2"/>
</dbReference>
<dbReference type="PANTHER" id="PTHR18896:SF186">
    <property type="entry name" value="PHOSPHOLIPASE D"/>
    <property type="match status" value="1"/>
</dbReference>
<keyword evidence="2 5" id="KW-0378">Hydrolase</keyword>
<comment type="catalytic activity">
    <reaction evidence="5">
        <text>a 1,2-diacyl-sn-glycero-3-phosphocholine + H2O = a 1,2-diacyl-sn-glycero-3-phosphate + choline + H(+)</text>
        <dbReference type="Rhea" id="RHEA:14445"/>
        <dbReference type="ChEBI" id="CHEBI:15354"/>
        <dbReference type="ChEBI" id="CHEBI:15377"/>
        <dbReference type="ChEBI" id="CHEBI:15378"/>
        <dbReference type="ChEBI" id="CHEBI:57643"/>
        <dbReference type="ChEBI" id="CHEBI:58608"/>
        <dbReference type="EC" id="3.1.4.4"/>
    </reaction>
</comment>
<feature type="region of interest" description="Disordered" evidence="6">
    <location>
        <begin position="326"/>
        <end position="429"/>
    </location>
</feature>